<dbReference type="EMBL" id="LIBO01000006">
    <property type="protein sequence ID" value="KRO63138.1"/>
    <property type="molecule type" value="Genomic_DNA"/>
</dbReference>
<keyword evidence="2" id="KW-0349">Heme</keyword>
<comment type="caution">
    <text evidence="4">The sequence shown here is derived from an EMBL/GenBank/DDBJ whole genome shotgun (WGS) entry which is preliminary data.</text>
</comment>
<dbReference type="SFLD" id="SFLDG01065">
    <property type="entry name" value="anaerobic_coproporphyrinogen-I"/>
    <property type="match status" value="1"/>
</dbReference>
<dbReference type="Proteomes" id="UP000051269">
    <property type="component" value="Unassembled WGS sequence"/>
</dbReference>
<dbReference type="GO" id="GO:0006779">
    <property type="term" value="P:porphyrin-containing compound biosynthetic process"/>
    <property type="evidence" value="ECO:0007669"/>
    <property type="project" value="InterPro"/>
</dbReference>
<evidence type="ECO:0000313" key="4">
    <source>
        <dbReference type="EMBL" id="KRO63138.1"/>
    </source>
</evidence>
<keyword evidence="2" id="KW-0479">Metal-binding</keyword>
<dbReference type="SFLD" id="SFLDG01082">
    <property type="entry name" value="B12-binding_domain_containing"/>
    <property type="match status" value="1"/>
</dbReference>
<reference evidence="4 5" key="1">
    <citation type="submission" date="2015-10" db="EMBL/GenBank/DDBJ databases">
        <title>Metagenome-Assembled Genomes uncover a global brackish microbiome.</title>
        <authorList>
            <person name="Hugerth L.W."/>
            <person name="Larsson J."/>
            <person name="Alneberg J."/>
            <person name="Lindh M.V."/>
            <person name="Legrand C."/>
            <person name="Pinhassi J."/>
            <person name="Andersson A.F."/>
        </authorList>
    </citation>
    <scope>NUCLEOTIDE SEQUENCE [LARGE SCALE GENOMIC DNA]</scope>
    <source>
        <strain evidence="4">BACL18 MAG-120507-bin52</strain>
    </source>
</reference>
<dbReference type="GO" id="GO:0046872">
    <property type="term" value="F:metal ion binding"/>
    <property type="evidence" value="ECO:0007669"/>
    <property type="project" value="UniProtKB-UniRule"/>
</dbReference>
<keyword evidence="2" id="KW-0004">4Fe-4S</keyword>
<dbReference type="InterPro" id="IPR007197">
    <property type="entry name" value="rSAM"/>
</dbReference>
<dbReference type="InterPro" id="IPR058240">
    <property type="entry name" value="rSAM_sf"/>
</dbReference>
<evidence type="ECO:0000259" key="3">
    <source>
        <dbReference type="PROSITE" id="PS51918"/>
    </source>
</evidence>
<dbReference type="SUPFAM" id="SSF102114">
    <property type="entry name" value="Radical SAM enzymes"/>
    <property type="match status" value="1"/>
</dbReference>
<dbReference type="CDD" id="cd01335">
    <property type="entry name" value="Radical_SAM"/>
    <property type="match status" value="1"/>
</dbReference>
<feature type="domain" description="Radical SAM core" evidence="3">
    <location>
        <begin position="1"/>
        <end position="227"/>
    </location>
</feature>
<dbReference type="InterPro" id="IPR034505">
    <property type="entry name" value="Coproporphyrinogen-III_oxidase"/>
</dbReference>
<evidence type="ECO:0000256" key="1">
    <source>
        <dbReference type="ARBA" id="ARBA00006100"/>
    </source>
</evidence>
<dbReference type="Gene3D" id="3.30.750.200">
    <property type="match status" value="1"/>
</dbReference>
<dbReference type="GO" id="GO:0004109">
    <property type="term" value="F:coproporphyrinogen oxidase activity"/>
    <property type="evidence" value="ECO:0007669"/>
    <property type="project" value="InterPro"/>
</dbReference>
<dbReference type="SFLD" id="SFLDF00562">
    <property type="entry name" value="HemN-like__clustered_with_heat"/>
    <property type="match status" value="1"/>
</dbReference>
<proteinExistence type="inferred from homology"/>
<gene>
    <name evidence="4" type="ORF">ABR82_02640</name>
</gene>
<dbReference type="PANTHER" id="PTHR13932:SF5">
    <property type="entry name" value="RADICAL S-ADENOSYL METHIONINE DOMAIN-CONTAINING PROTEIN 1, MITOCHONDRIAL"/>
    <property type="match status" value="1"/>
</dbReference>
<dbReference type="InterPro" id="IPR004559">
    <property type="entry name" value="HemW-like"/>
</dbReference>
<sequence length="365" mass="40705">MKPKIENLYVHIPFCTHLCPYCDFPKERLAGNRMRDFLRGLQAEWAWAQEEFALSPRRIFFGGGTPTALSPSLLQELMEIAPWGQAEEWTVEANPDGLIASKTSLLREAGVTRISLGVQAFRPADLAWLGRRHDRATIATAVAHVRQAGIPLLNLDLIYGLPDQGPAEWQSTLEEACALQPDHISAYVITPEAGTELIRRIEQGEWHPDPDHESLLFLLTQRILESRGFSAYEISNFALPGKECRHHQAIWSGEDYLGLGPGAVSTVAGRRWRNIRDTTLYARSAESGPHPAHEENEICGPRERRAERILLGLRTSEGLAEETLHGQEACLSELVAKGWGRRFGGKFLLTPRGRLRADAVAAMLI</sequence>
<keyword evidence="2" id="KW-0963">Cytoplasm</keyword>
<dbReference type="GO" id="GO:0005737">
    <property type="term" value="C:cytoplasm"/>
    <property type="evidence" value="ECO:0007669"/>
    <property type="project" value="UniProtKB-SubCell"/>
</dbReference>
<evidence type="ECO:0000313" key="5">
    <source>
        <dbReference type="Proteomes" id="UP000051269"/>
    </source>
</evidence>
<keyword evidence="2" id="KW-0408">Iron</keyword>
<comment type="function">
    <text evidence="2">Probably acts as a heme chaperone, transferring heme to an unknown acceptor. Binds one molecule of heme per monomer, possibly covalently. Binds 1 [4Fe-4S] cluster. The cluster is coordinated with 3 cysteines and an exchangeable S-adenosyl-L-methionine.</text>
</comment>
<keyword evidence="2" id="KW-0411">Iron-sulfur</keyword>
<dbReference type="AlphaFoldDB" id="A0A0R2RPP9"/>
<comment type="similarity">
    <text evidence="1">Belongs to the anaerobic coproporphyrinogen-III oxidase family. HemW subfamily.</text>
</comment>
<dbReference type="PANTHER" id="PTHR13932">
    <property type="entry name" value="COPROPORPHYRINIGEN III OXIDASE"/>
    <property type="match status" value="1"/>
</dbReference>
<accession>A0A0R2RPP9</accession>
<keyword evidence="2" id="KW-0143">Chaperone</keyword>
<keyword evidence="2" id="KW-0949">S-adenosyl-L-methionine</keyword>
<dbReference type="NCBIfam" id="TIGR00539">
    <property type="entry name" value="hemN_rel"/>
    <property type="match status" value="1"/>
</dbReference>
<dbReference type="Pfam" id="PF04055">
    <property type="entry name" value="Radical_SAM"/>
    <property type="match status" value="1"/>
</dbReference>
<dbReference type="PROSITE" id="PS51918">
    <property type="entry name" value="RADICAL_SAM"/>
    <property type="match status" value="1"/>
</dbReference>
<dbReference type="SFLD" id="SFLDS00029">
    <property type="entry name" value="Radical_SAM"/>
    <property type="match status" value="1"/>
</dbReference>
<dbReference type="GO" id="GO:0051539">
    <property type="term" value="F:4 iron, 4 sulfur cluster binding"/>
    <property type="evidence" value="ECO:0007669"/>
    <property type="project" value="UniProtKB-UniRule"/>
</dbReference>
<dbReference type="SMART" id="SM00729">
    <property type="entry name" value="Elp3"/>
    <property type="match status" value="1"/>
</dbReference>
<dbReference type="InterPro" id="IPR006638">
    <property type="entry name" value="Elp3/MiaA/NifB-like_rSAM"/>
</dbReference>
<name>A0A0R2RPP9_9BACT</name>
<protein>
    <recommendedName>
        <fullName evidence="2">Heme chaperone HemW</fullName>
    </recommendedName>
</protein>
<evidence type="ECO:0000256" key="2">
    <source>
        <dbReference type="RuleBase" id="RU364116"/>
    </source>
</evidence>
<organism evidence="4 5">
    <name type="scientific">Verrucomicrobia subdivision 6 bacterium BACL9 MAG-120507-bin52</name>
    <dbReference type="NCBI Taxonomy" id="1655590"/>
    <lineage>
        <taxon>Bacteria</taxon>
        <taxon>Pseudomonadati</taxon>
        <taxon>Verrucomicrobiota</taxon>
        <taxon>Verrucomicrobiia</taxon>
        <taxon>Verrucomicrobiales</taxon>
        <taxon>Verrucomicrobia subdivision 6</taxon>
    </lineage>
</organism>
<comment type="subcellular location">
    <subcellularLocation>
        <location evidence="2">Cytoplasm</location>
    </subcellularLocation>
</comment>